<feature type="transmembrane region" description="Helical" evidence="5">
    <location>
        <begin position="74"/>
        <end position="94"/>
    </location>
</feature>
<dbReference type="Pfam" id="PF14378">
    <property type="entry name" value="PAP2_3"/>
    <property type="match status" value="1"/>
</dbReference>
<feature type="transmembrane region" description="Helical" evidence="5">
    <location>
        <begin position="270"/>
        <end position="288"/>
    </location>
</feature>
<keyword evidence="4 5" id="KW-0472">Membrane</keyword>
<dbReference type="InterPro" id="IPR026841">
    <property type="entry name" value="Aur1/Ipt1"/>
</dbReference>
<evidence type="ECO:0000256" key="4">
    <source>
        <dbReference type="ARBA" id="ARBA00023136"/>
    </source>
</evidence>
<feature type="transmembrane region" description="Helical" evidence="5">
    <location>
        <begin position="243"/>
        <end position="264"/>
    </location>
</feature>
<organism evidence="7 8">
    <name type="scientific">Legionella cardiaca</name>
    <dbReference type="NCBI Taxonomy" id="1071983"/>
    <lineage>
        <taxon>Bacteria</taxon>
        <taxon>Pseudomonadati</taxon>
        <taxon>Pseudomonadota</taxon>
        <taxon>Gammaproteobacteria</taxon>
        <taxon>Legionellales</taxon>
        <taxon>Legionellaceae</taxon>
        <taxon>Legionella</taxon>
    </lineage>
</organism>
<keyword evidence="2 5" id="KW-0812">Transmembrane</keyword>
<dbReference type="PANTHER" id="PTHR31310">
    <property type="match status" value="1"/>
</dbReference>
<dbReference type="EMBL" id="CP119078">
    <property type="protein sequence ID" value="WED44417.1"/>
    <property type="molecule type" value="Genomic_DNA"/>
</dbReference>
<accession>A0ABY8AUP2</accession>
<evidence type="ECO:0000256" key="3">
    <source>
        <dbReference type="ARBA" id="ARBA00022989"/>
    </source>
</evidence>
<feature type="transmembrane region" description="Helical" evidence="5">
    <location>
        <begin position="7"/>
        <end position="26"/>
    </location>
</feature>
<feature type="transmembrane region" description="Helical" evidence="5">
    <location>
        <begin position="220"/>
        <end position="238"/>
    </location>
</feature>
<dbReference type="PANTHER" id="PTHR31310:SF7">
    <property type="entry name" value="PA-PHOSPHATASE RELATED-FAMILY PROTEIN DDB_G0268928"/>
    <property type="match status" value="1"/>
</dbReference>
<dbReference type="InterPro" id="IPR052185">
    <property type="entry name" value="IPC_Synthase-Related"/>
</dbReference>
<feature type="transmembrane region" description="Helical" evidence="5">
    <location>
        <begin position="114"/>
        <end position="135"/>
    </location>
</feature>
<evidence type="ECO:0000313" key="7">
    <source>
        <dbReference type="EMBL" id="WED44417.1"/>
    </source>
</evidence>
<proteinExistence type="predicted"/>
<name>A0ABY8AUP2_9GAMM</name>
<feature type="transmembrane region" description="Helical" evidence="5">
    <location>
        <begin position="161"/>
        <end position="179"/>
    </location>
</feature>
<dbReference type="RefSeq" id="WP_275090235.1">
    <property type="nucleotide sequence ID" value="NZ_CP119078.1"/>
</dbReference>
<evidence type="ECO:0000256" key="2">
    <source>
        <dbReference type="ARBA" id="ARBA00022692"/>
    </source>
</evidence>
<comment type="subcellular location">
    <subcellularLocation>
        <location evidence="1">Membrane</location>
        <topology evidence="1">Multi-pass membrane protein</topology>
    </subcellularLocation>
</comment>
<reference evidence="7 8" key="1">
    <citation type="submission" date="2023-02" db="EMBL/GenBank/DDBJ databases">
        <title>Genome Sequence of L. cardiaca H63T.</title>
        <authorList>
            <person name="Lopez A.E."/>
            <person name="Cianciotto N.P."/>
        </authorList>
    </citation>
    <scope>NUCLEOTIDE SEQUENCE [LARGE SCALE GENOMIC DNA]</scope>
    <source>
        <strain evidence="7 8">H63</strain>
    </source>
</reference>
<evidence type="ECO:0000259" key="6">
    <source>
        <dbReference type="Pfam" id="PF14378"/>
    </source>
</evidence>
<gene>
    <name evidence="7" type="ORF">PXX05_06430</name>
</gene>
<feature type="transmembrane region" description="Helical" evidence="5">
    <location>
        <begin position="38"/>
        <end position="62"/>
    </location>
</feature>
<protein>
    <submittedName>
        <fullName evidence="7">Phosphatase PAP2 family protein</fullName>
    </submittedName>
</protein>
<evidence type="ECO:0000313" key="8">
    <source>
        <dbReference type="Proteomes" id="UP001222087"/>
    </source>
</evidence>
<keyword evidence="3 5" id="KW-1133">Transmembrane helix</keyword>
<dbReference type="Proteomes" id="UP001222087">
    <property type="component" value="Chromosome"/>
</dbReference>
<feature type="domain" description="Inositolphosphotransferase Aur1/Ipt1" evidence="6">
    <location>
        <begin position="102"/>
        <end position="282"/>
    </location>
</feature>
<evidence type="ECO:0000256" key="5">
    <source>
        <dbReference type="SAM" id="Phobius"/>
    </source>
</evidence>
<keyword evidence="8" id="KW-1185">Reference proteome</keyword>
<evidence type="ECO:0000256" key="1">
    <source>
        <dbReference type="ARBA" id="ARBA00004141"/>
    </source>
</evidence>
<sequence>MQRNTQTCSLFAALVLCLLALIALYINTSVFKYPGNNYFPPDVFLIAVLLFLALIGSYLQFGRGSIAVKITKELIYYFLVMSVIALATNAIQYTPFAPIDNQLIELENSLHINVNSIVAWTVSHSWLTTLLVHIYDSLPYQMSILPVVTIFMRKFFYMREYYCLLLISALIGFALYYFYPTVAPASVINSPLFTPEQYATGIKFKEIHQHLPPSTMEGGMIAFPSFHAIWAWLCLYLVRWSRLLFYLFLPINLLLIASCVLLGWHYPLDLVGSGLVLLLTYSLCSHCAKKELTYFFRNSTRVS</sequence>